<gene>
    <name evidence="2" type="ORF">JOF42_000371</name>
</gene>
<dbReference type="InterPro" id="IPR025209">
    <property type="entry name" value="DUF4209"/>
</dbReference>
<proteinExistence type="predicted"/>
<evidence type="ECO:0000313" key="2">
    <source>
        <dbReference type="EMBL" id="MBP2376876.1"/>
    </source>
</evidence>
<sequence length="592" mass="64802">MTDSRWSDAVAHAHAAGLLALTTHIDISDLSADLITVCEITDAVRNFVLRSEDRIEPYQALWAKTDPRPNALTSDQIQVLEAITRTTADAHLRVRALDLISLNSAGATRIAQTITMIDALSDAVTTADLDARLYGDIQRAFTVAKQFRAATDAAAARLDGAILTRLHRSENATEALNLGRLLRLARRAASDGAAIADTLIRVAHDPGAYIYTEEASQWLRISGDSNAADDRLIDVVESLRVEAEEFLRRPTPERVHHARHNVELAMDTLTRVPSGARDARGLSSLSADLNVLGRRAHRATVSLMRASTVALPDLRTVRASFLDAVSDQPGELAIAVFLHGVPLIDYEKFLVDATTRVHNRLIPFDVARVTIDPSGRIVNRSDHRNTEPVYDIPRNIWNAMMDAHTLHIVSVVNQLLAPQWAELSATQVIPLAEFVRSAHDSPLVPPHHDLMVAKALYYGFSGDFVTAAQLAAPEIEAIVRHHLGDAGAKTSVIGRTGMETENGLSSLVGHRMMVPVFTSDVAFAIRALFCGDGGANLRNDVAHGLLDEVTTSSARCFYAWWLLWRLVDAPFSNPELDHLAHENRVPAHPQTE</sequence>
<protein>
    <recommendedName>
        <fullName evidence="1">DUF4209 domain-containing protein</fullName>
    </recommendedName>
</protein>
<dbReference type="RefSeq" id="WP_210096293.1">
    <property type="nucleotide sequence ID" value="NZ_BAAAIO010000001.1"/>
</dbReference>
<dbReference type="EMBL" id="JAGIOA010000001">
    <property type="protein sequence ID" value="MBP2376876.1"/>
    <property type="molecule type" value="Genomic_DNA"/>
</dbReference>
<name>A0ABS4WL07_9MICO</name>
<accession>A0ABS4WL07</accession>
<comment type="caution">
    <text evidence="2">The sequence shown here is derived from an EMBL/GenBank/DDBJ whole genome shotgun (WGS) entry which is preliminary data.</text>
</comment>
<reference evidence="2 3" key="1">
    <citation type="submission" date="2021-03" db="EMBL/GenBank/DDBJ databases">
        <title>Sequencing the genomes of 1000 actinobacteria strains.</title>
        <authorList>
            <person name="Klenk H.-P."/>
        </authorList>
    </citation>
    <scope>NUCLEOTIDE SEQUENCE [LARGE SCALE GENOMIC DNA]</scope>
    <source>
        <strain evidence="2 3">DSM 13468</strain>
    </source>
</reference>
<dbReference type="Proteomes" id="UP000703720">
    <property type="component" value="Unassembled WGS sequence"/>
</dbReference>
<evidence type="ECO:0000313" key="3">
    <source>
        <dbReference type="Proteomes" id="UP000703720"/>
    </source>
</evidence>
<evidence type="ECO:0000259" key="1">
    <source>
        <dbReference type="Pfam" id="PF13910"/>
    </source>
</evidence>
<keyword evidence="3" id="KW-1185">Reference proteome</keyword>
<organism evidence="2 3">
    <name type="scientific">Microbacterium phyllosphaerae</name>
    <dbReference type="NCBI Taxonomy" id="124798"/>
    <lineage>
        <taxon>Bacteria</taxon>
        <taxon>Bacillati</taxon>
        <taxon>Actinomycetota</taxon>
        <taxon>Actinomycetes</taxon>
        <taxon>Micrococcales</taxon>
        <taxon>Microbacteriaceae</taxon>
        <taxon>Microbacterium</taxon>
    </lineage>
</organism>
<dbReference type="Pfam" id="PF13910">
    <property type="entry name" value="DUF4209"/>
    <property type="match status" value="1"/>
</dbReference>
<feature type="domain" description="DUF4209" evidence="1">
    <location>
        <begin position="475"/>
        <end position="565"/>
    </location>
</feature>